<dbReference type="OrthoDB" id="2951431at2759"/>
<feature type="domain" description="F-box" evidence="1">
    <location>
        <begin position="4"/>
        <end position="48"/>
    </location>
</feature>
<gene>
    <name evidence="2" type="ORF">BT62DRAFT_692047</name>
</gene>
<dbReference type="EMBL" id="MU250585">
    <property type="protein sequence ID" value="KAG7439747.1"/>
    <property type="molecule type" value="Genomic_DNA"/>
</dbReference>
<comment type="caution">
    <text evidence="2">The sequence shown here is derived from an EMBL/GenBank/DDBJ whole genome shotgun (WGS) entry which is preliminary data.</text>
</comment>
<keyword evidence="3" id="KW-1185">Reference proteome</keyword>
<protein>
    <recommendedName>
        <fullName evidence="1">F-box domain-containing protein</fullName>
    </recommendedName>
</protein>
<dbReference type="AlphaFoldDB" id="A0A9P8AMD8"/>
<evidence type="ECO:0000313" key="3">
    <source>
        <dbReference type="Proteomes" id="UP000812287"/>
    </source>
</evidence>
<organism evidence="2 3">
    <name type="scientific">Guyanagaster necrorhizus</name>
    <dbReference type="NCBI Taxonomy" id="856835"/>
    <lineage>
        <taxon>Eukaryota</taxon>
        <taxon>Fungi</taxon>
        <taxon>Dikarya</taxon>
        <taxon>Basidiomycota</taxon>
        <taxon>Agaricomycotina</taxon>
        <taxon>Agaricomycetes</taxon>
        <taxon>Agaricomycetidae</taxon>
        <taxon>Agaricales</taxon>
        <taxon>Marasmiineae</taxon>
        <taxon>Physalacriaceae</taxon>
        <taxon>Guyanagaster</taxon>
    </lineage>
</organism>
<evidence type="ECO:0000313" key="2">
    <source>
        <dbReference type="EMBL" id="KAG7439747.1"/>
    </source>
</evidence>
<evidence type="ECO:0000259" key="1">
    <source>
        <dbReference type="PROSITE" id="PS50181"/>
    </source>
</evidence>
<reference evidence="2" key="1">
    <citation type="submission" date="2020-11" db="EMBL/GenBank/DDBJ databases">
        <title>Adaptations for nitrogen fixation in a non-lichenized fungal sporocarp promotes dispersal by wood-feeding termites.</title>
        <authorList>
            <consortium name="DOE Joint Genome Institute"/>
            <person name="Koch R.A."/>
            <person name="Yoon G."/>
            <person name="Arayal U."/>
            <person name="Lail K."/>
            <person name="Amirebrahimi M."/>
            <person name="Labutti K."/>
            <person name="Lipzen A."/>
            <person name="Riley R."/>
            <person name="Barry K."/>
            <person name="Henrissat B."/>
            <person name="Grigoriev I.V."/>
            <person name="Herr J.R."/>
            <person name="Aime M.C."/>
        </authorList>
    </citation>
    <scope>NUCLEOTIDE SEQUENCE</scope>
    <source>
        <strain evidence="2">MCA 3950</strain>
    </source>
</reference>
<sequence>MSTPMHLVDLPPEVLSLIVNDMDRDTLLALCLTGKRILHEIARRYLRQNVMVLFDACRKPKPNLFSFDDGRLSAIRSLSLVVHGYIELDSKLCSLVFMKMVNLNDVRVVGGPGVLVRWIVESTGASLTTVELEGCDAEPQDFVGMAPVCIRRLVISRCHSNIRFILGPLTVEELEMYGPGLDGECMHVGVALRRLTGGHLKGLYLIDTCRDRGCRDIVHLTRALETRLGSLEVLVLDIPLPRGAFEKLVRTVSVYPALRRLCLGGVPSSRSLQSCGGYHTLDVTPFSLIAKADRSRLQEDSKAAGMNAPVLEEAAY</sequence>
<dbReference type="SUPFAM" id="SSF52047">
    <property type="entry name" value="RNI-like"/>
    <property type="match status" value="1"/>
</dbReference>
<dbReference type="InterPro" id="IPR001810">
    <property type="entry name" value="F-box_dom"/>
</dbReference>
<dbReference type="RefSeq" id="XP_043033247.1">
    <property type="nucleotide sequence ID" value="XM_043181891.1"/>
</dbReference>
<proteinExistence type="predicted"/>
<dbReference type="PROSITE" id="PS50181">
    <property type="entry name" value="FBOX"/>
    <property type="match status" value="1"/>
</dbReference>
<accession>A0A9P8AMD8</accession>
<name>A0A9P8AMD8_9AGAR</name>
<dbReference type="Proteomes" id="UP000812287">
    <property type="component" value="Unassembled WGS sequence"/>
</dbReference>
<dbReference type="GeneID" id="66104187"/>